<keyword evidence="2" id="KW-1185">Reference proteome</keyword>
<organism evidence="1 2">
    <name type="scientific">Centaurea solstitialis</name>
    <name type="common">yellow star-thistle</name>
    <dbReference type="NCBI Taxonomy" id="347529"/>
    <lineage>
        <taxon>Eukaryota</taxon>
        <taxon>Viridiplantae</taxon>
        <taxon>Streptophyta</taxon>
        <taxon>Embryophyta</taxon>
        <taxon>Tracheophyta</taxon>
        <taxon>Spermatophyta</taxon>
        <taxon>Magnoliopsida</taxon>
        <taxon>eudicotyledons</taxon>
        <taxon>Gunneridae</taxon>
        <taxon>Pentapetalae</taxon>
        <taxon>asterids</taxon>
        <taxon>campanulids</taxon>
        <taxon>Asterales</taxon>
        <taxon>Asteraceae</taxon>
        <taxon>Carduoideae</taxon>
        <taxon>Cardueae</taxon>
        <taxon>Centaureinae</taxon>
        <taxon>Centaurea</taxon>
    </lineage>
</organism>
<comment type="caution">
    <text evidence="1">The sequence shown here is derived from an EMBL/GenBank/DDBJ whole genome shotgun (WGS) entry which is preliminary data.</text>
</comment>
<protein>
    <submittedName>
        <fullName evidence="1">Uncharacterized protein</fullName>
    </submittedName>
</protein>
<accession>A0AA38SVR2</accession>
<evidence type="ECO:0000313" key="2">
    <source>
        <dbReference type="Proteomes" id="UP001172457"/>
    </source>
</evidence>
<evidence type="ECO:0000313" key="1">
    <source>
        <dbReference type="EMBL" id="KAJ9542791.1"/>
    </source>
</evidence>
<dbReference type="EMBL" id="JARYMX010000007">
    <property type="protein sequence ID" value="KAJ9542791.1"/>
    <property type="molecule type" value="Genomic_DNA"/>
</dbReference>
<name>A0AA38SVR2_9ASTR</name>
<dbReference type="Proteomes" id="UP001172457">
    <property type="component" value="Chromosome 7"/>
</dbReference>
<dbReference type="AlphaFoldDB" id="A0AA38SVR2"/>
<proteinExistence type="predicted"/>
<gene>
    <name evidence="1" type="ORF">OSB04_029297</name>
</gene>
<reference evidence="1" key="1">
    <citation type="submission" date="2023-03" db="EMBL/GenBank/DDBJ databases">
        <title>Chromosome-scale reference genome and RAD-based genetic map of yellow starthistle (Centaurea solstitialis) reveal putative structural variation and QTLs associated with invader traits.</title>
        <authorList>
            <person name="Reatini B."/>
            <person name="Cang F.A."/>
            <person name="Jiang Q."/>
            <person name="Mckibben M.T.W."/>
            <person name="Barker M.S."/>
            <person name="Rieseberg L.H."/>
            <person name="Dlugosch K.M."/>
        </authorList>
    </citation>
    <scope>NUCLEOTIDE SEQUENCE</scope>
    <source>
        <strain evidence="1">CAN-66</strain>
        <tissue evidence="1">Leaf</tissue>
    </source>
</reference>
<sequence length="258" mass="30722">MARFDGPYKVLECIGESGLSFRFAGGSEDIPVGNADAEGFVKAFQHVYRKLVFEELSLTAAQRFFLATHNKYIGQKSKRIHLKRIRLFPLNQFPHRFPYALLFKRTHRQPDVIIFLRHRHCRRPDHRQRRTSHHATGLRQLHHRQIPHLNRHRRNLRPLRLHRRRGIHLRPQLRHLPLRHLNRPLPASIADLHISNHPIHGNDLLQHVVTCGGSNQARDRPHDSLLQLLVRQVRRRNRCRRRRDLAVFTDFLVFEILR</sequence>